<dbReference type="RefSeq" id="XP_052758763.1">
    <property type="nucleotide sequence ID" value="XM_052902803.1"/>
</dbReference>
<keyword evidence="10" id="KW-1185">Reference proteome</keyword>
<dbReference type="EC" id="3.1.3.5" evidence="3 9"/>
<evidence type="ECO:0000256" key="5">
    <source>
        <dbReference type="ARBA" id="ARBA00022741"/>
    </source>
</evidence>
<accession>A0ABM3N5A6</accession>
<dbReference type="PANTHER" id="PTHR13045">
    <property type="entry name" value="5'-NUCLEOTIDASE"/>
    <property type="match status" value="1"/>
</dbReference>
<dbReference type="SUPFAM" id="SSF56784">
    <property type="entry name" value="HAD-like"/>
    <property type="match status" value="1"/>
</dbReference>
<evidence type="ECO:0000256" key="2">
    <source>
        <dbReference type="ARBA" id="ARBA00008389"/>
    </source>
</evidence>
<dbReference type="SFLD" id="SFLDG01128">
    <property type="entry name" value="C1.4:_5'-Nucleotidase_Like"/>
    <property type="match status" value="1"/>
</dbReference>
<gene>
    <name evidence="11" type="primary">LOC113523590</name>
</gene>
<keyword evidence="5 9" id="KW-0547">Nucleotide-binding</keyword>
<dbReference type="InterPro" id="IPR023214">
    <property type="entry name" value="HAD_sf"/>
</dbReference>
<evidence type="ECO:0000256" key="4">
    <source>
        <dbReference type="ARBA" id="ARBA00022723"/>
    </source>
</evidence>
<dbReference type="InterPro" id="IPR006434">
    <property type="entry name" value="Pyrimidine_nucleotidase_eu"/>
</dbReference>
<dbReference type="Proteomes" id="UP001652740">
    <property type="component" value="Unplaced"/>
</dbReference>
<evidence type="ECO:0000256" key="8">
    <source>
        <dbReference type="ARBA" id="ARBA00023080"/>
    </source>
</evidence>
<evidence type="ECO:0000256" key="6">
    <source>
        <dbReference type="ARBA" id="ARBA00022801"/>
    </source>
</evidence>
<evidence type="ECO:0000256" key="9">
    <source>
        <dbReference type="RuleBase" id="RU361276"/>
    </source>
</evidence>
<dbReference type="SFLD" id="SFLDS00003">
    <property type="entry name" value="Haloacid_Dehalogenase"/>
    <property type="match status" value="1"/>
</dbReference>
<dbReference type="GeneID" id="113523590"/>
<comment type="subcellular location">
    <subcellularLocation>
        <location evidence="9">Cytoplasm</location>
    </subcellularLocation>
</comment>
<evidence type="ECO:0000313" key="10">
    <source>
        <dbReference type="Proteomes" id="UP001652740"/>
    </source>
</evidence>
<keyword evidence="8 9" id="KW-0546">Nucleotide metabolism</keyword>
<dbReference type="InterPro" id="IPR036412">
    <property type="entry name" value="HAD-like_sf"/>
</dbReference>
<keyword evidence="4" id="KW-0479">Metal-binding</keyword>
<protein>
    <recommendedName>
        <fullName evidence="3 9">5'-nucleotidase</fullName>
        <ecNumber evidence="3 9">3.1.3.5</ecNumber>
    </recommendedName>
</protein>
<comment type="similarity">
    <text evidence="2 9">Belongs to the pyrimidine 5'-nucleotidase family.</text>
</comment>
<organism evidence="10 11">
    <name type="scientific">Galleria mellonella</name>
    <name type="common">Greater wax moth</name>
    <dbReference type="NCBI Taxonomy" id="7137"/>
    <lineage>
        <taxon>Eukaryota</taxon>
        <taxon>Metazoa</taxon>
        <taxon>Ecdysozoa</taxon>
        <taxon>Arthropoda</taxon>
        <taxon>Hexapoda</taxon>
        <taxon>Insecta</taxon>
        <taxon>Pterygota</taxon>
        <taxon>Neoptera</taxon>
        <taxon>Endopterygota</taxon>
        <taxon>Lepidoptera</taxon>
        <taxon>Glossata</taxon>
        <taxon>Ditrysia</taxon>
        <taxon>Pyraloidea</taxon>
        <taxon>Pyralidae</taxon>
        <taxon>Galleriinae</taxon>
        <taxon>Galleria</taxon>
    </lineage>
</organism>
<reference evidence="11" key="1">
    <citation type="submission" date="2025-08" db="UniProtKB">
        <authorList>
            <consortium name="RefSeq"/>
        </authorList>
    </citation>
    <scope>IDENTIFICATION</scope>
    <source>
        <tissue evidence="11">Whole larvae</tissue>
    </source>
</reference>
<dbReference type="PANTHER" id="PTHR13045:SF0">
    <property type="entry name" value="7-METHYLGUANOSINE PHOSPHATE-SPECIFIC 5'-NUCLEOTIDASE"/>
    <property type="match status" value="1"/>
</dbReference>
<dbReference type="Gene3D" id="3.40.50.1000">
    <property type="entry name" value="HAD superfamily/HAD-like"/>
    <property type="match status" value="1"/>
</dbReference>
<evidence type="ECO:0000313" key="11">
    <source>
        <dbReference type="RefSeq" id="XP_052758763.1"/>
    </source>
</evidence>
<keyword evidence="9" id="KW-0963">Cytoplasm</keyword>
<name>A0ABM3N5A6_GALME</name>
<evidence type="ECO:0000256" key="7">
    <source>
        <dbReference type="ARBA" id="ARBA00022842"/>
    </source>
</evidence>
<evidence type="ECO:0000256" key="3">
    <source>
        <dbReference type="ARBA" id="ARBA00012643"/>
    </source>
</evidence>
<dbReference type="Gene3D" id="1.10.150.340">
    <property type="entry name" value="Pyrimidine 5'-nucleotidase (UMPH-1), N-terminal domain"/>
    <property type="match status" value="1"/>
</dbReference>
<dbReference type="Pfam" id="PF05822">
    <property type="entry name" value="UMPH-1"/>
    <property type="match status" value="1"/>
</dbReference>
<evidence type="ECO:0000256" key="1">
    <source>
        <dbReference type="ARBA" id="ARBA00000815"/>
    </source>
</evidence>
<sequence length="295" mass="32920">MKLLSSIRELPVLAKSNVHIKNEETLLEKLNKIISQGHEKLQIVTDFDHTLTRHIKDDGTPVLTSFGMLTACPSVPQHYKDEDMRLSAIYKPIESNGCISVEEKTKHMVDWYVAANSLLKGMIFPKNELTKVAEGLKDCFRSGVEHLIEWSESNKVPVLIFSAGLGDCVVAAVKSSNLMRGNVKVVANFLAMNERDEIVGMQGEIIHTLNKNETAIKNTEYYGMVKDRSNVLLMGDNIGDAGMAEGMEHCDVVIKIGFLSCKVEENLQNYMDKFDIVLVNEHTLDVANALIDLLQ</sequence>
<keyword evidence="7" id="KW-0460">Magnesium</keyword>
<comment type="catalytic activity">
    <reaction evidence="1 9">
        <text>a ribonucleoside 5'-phosphate + H2O = a ribonucleoside + phosphate</text>
        <dbReference type="Rhea" id="RHEA:12484"/>
        <dbReference type="ChEBI" id="CHEBI:15377"/>
        <dbReference type="ChEBI" id="CHEBI:18254"/>
        <dbReference type="ChEBI" id="CHEBI:43474"/>
        <dbReference type="ChEBI" id="CHEBI:58043"/>
        <dbReference type="EC" id="3.1.3.5"/>
    </reaction>
</comment>
<proteinExistence type="inferred from homology"/>
<keyword evidence="6 9" id="KW-0378">Hydrolase</keyword>
<dbReference type="NCBIfam" id="TIGR01544">
    <property type="entry name" value="HAD-SF-IE"/>
    <property type="match status" value="1"/>
</dbReference>